<organism evidence="2 3">
    <name type="scientific">Hydnum rufescens UP504</name>
    <dbReference type="NCBI Taxonomy" id="1448309"/>
    <lineage>
        <taxon>Eukaryota</taxon>
        <taxon>Fungi</taxon>
        <taxon>Dikarya</taxon>
        <taxon>Basidiomycota</taxon>
        <taxon>Agaricomycotina</taxon>
        <taxon>Agaricomycetes</taxon>
        <taxon>Cantharellales</taxon>
        <taxon>Hydnaceae</taxon>
        <taxon>Hydnum</taxon>
    </lineage>
</organism>
<keyword evidence="1" id="KW-0472">Membrane</keyword>
<evidence type="ECO:0000313" key="3">
    <source>
        <dbReference type="Proteomes" id="UP000886523"/>
    </source>
</evidence>
<evidence type="ECO:0000313" key="2">
    <source>
        <dbReference type="EMBL" id="KAF9510704.1"/>
    </source>
</evidence>
<comment type="caution">
    <text evidence="2">The sequence shown here is derived from an EMBL/GenBank/DDBJ whole genome shotgun (WGS) entry which is preliminary data.</text>
</comment>
<name>A0A9P6AS65_9AGAM</name>
<dbReference type="EMBL" id="MU129012">
    <property type="protein sequence ID" value="KAF9510704.1"/>
    <property type="molecule type" value="Genomic_DNA"/>
</dbReference>
<reference evidence="2" key="1">
    <citation type="journal article" date="2020" name="Nat. Commun.">
        <title>Large-scale genome sequencing of mycorrhizal fungi provides insights into the early evolution of symbiotic traits.</title>
        <authorList>
            <person name="Miyauchi S."/>
            <person name="Kiss E."/>
            <person name="Kuo A."/>
            <person name="Drula E."/>
            <person name="Kohler A."/>
            <person name="Sanchez-Garcia M."/>
            <person name="Morin E."/>
            <person name="Andreopoulos B."/>
            <person name="Barry K.W."/>
            <person name="Bonito G."/>
            <person name="Buee M."/>
            <person name="Carver A."/>
            <person name="Chen C."/>
            <person name="Cichocki N."/>
            <person name="Clum A."/>
            <person name="Culley D."/>
            <person name="Crous P.W."/>
            <person name="Fauchery L."/>
            <person name="Girlanda M."/>
            <person name="Hayes R.D."/>
            <person name="Keri Z."/>
            <person name="LaButti K."/>
            <person name="Lipzen A."/>
            <person name="Lombard V."/>
            <person name="Magnuson J."/>
            <person name="Maillard F."/>
            <person name="Murat C."/>
            <person name="Nolan M."/>
            <person name="Ohm R.A."/>
            <person name="Pangilinan J."/>
            <person name="Pereira M.F."/>
            <person name="Perotto S."/>
            <person name="Peter M."/>
            <person name="Pfister S."/>
            <person name="Riley R."/>
            <person name="Sitrit Y."/>
            <person name="Stielow J.B."/>
            <person name="Szollosi G."/>
            <person name="Zifcakova L."/>
            <person name="Stursova M."/>
            <person name="Spatafora J.W."/>
            <person name="Tedersoo L."/>
            <person name="Vaario L.M."/>
            <person name="Yamada A."/>
            <person name="Yan M."/>
            <person name="Wang P."/>
            <person name="Xu J."/>
            <person name="Bruns T."/>
            <person name="Baldrian P."/>
            <person name="Vilgalys R."/>
            <person name="Dunand C."/>
            <person name="Henrissat B."/>
            <person name="Grigoriev I.V."/>
            <person name="Hibbett D."/>
            <person name="Nagy L.G."/>
            <person name="Martin F.M."/>
        </authorList>
    </citation>
    <scope>NUCLEOTIDE SEQUENCE</scope>
    <source>
        <strain evidence="2">UP504</strain>
    </source>
</reference>
<protein>
    <submittedName>
        <fullName evidence="2">Uncharacterized protein</fullName>
    </submittedName>
</protein>
<dbReference type="Proteomes" id="UP000886523">
    <property type="component" value="Unassembled WGS sequence"/>
</dbReference>
<gene>
    <name evidence="2" type="ORF">BS47DRAFT_51784</name>
</gene>
<dbReference type="AlphaFoldDB" id="A0A9P6AS65"/>
<keyword evidence="1" id="KW-0812">Transmembrane</keyword>
<sequence>MITSVICLFGKMPGCLLRFLRLPTFIGPHLLSYYLSLLSVLYAVSCLSRCLTSLYCANTRCTLANVLYPCDVL</sequence>
<proteinExistence type="predicted"/>
<evidence type="ECO:0000256" key="1">
    <source>
        <dbReference type="SAM" id="Phobius"/>
    </source>
</evidence>
<feature type="transmembrane region" description="Helical" evidence="1">
    <location>
        <begin position="31"/>
        <end position="51"/>
    </location>
</feature>
<accession>A0A9P6AS65</accession>
<keyword evidence="1" id="KW-1133">Transmembrane helix</keyword>
<keyword evidence="3" id="KW-1185">Reference proteome</keyword>